<evidence type="ECO:0000313" key="1">
    <source>
        <dbReference type="EMBL" id="KAI3828607.1"/>
    </source>
</evidence>
<protein>
    <submittedName>
        <fullName evidence="1">Uncharacterized protein</fullName>
    </submittedName>
</protein>
<proteinExistence type="predicted"/>
<sequence length="154" mass="17241">MDPGPSNGIRATLSGPVKLKISKQLTNRSSSQYIFLEETTVQAGEKGIKKKRIRSRGLKAATKSPHQLKKSELIRKQASIQARGEKRLLYIGKRKQPGKLMWFFDEITSASLNSSRLRVTVVITVENCEQKETGSFEAGYRSQRICNGGEKKTD</sequence>
<accession>A0ACB9K8L3</accession>
<dbReference type="Proteomes" id="UP001056120">
    <property type="component" value="Linkage Group LG01"/>
</dbReference>
<evidence type="ECO:0000313" key="2">
    <source>
        <dbReference type="Proteomes" id="UP001056120"/>
    </source>
</evidence>
<reference evidence="1 2" key="2">
    <citation type="journal article" date="2022" name="Mol. Ecol. Resour.">
        <title>The genomes of chicory, endive, great burdock and yacon provide insights into Asteraceae paleo-polyploidization history and plant inulin production.</title>
        <authorList>
            <person name="Fan W."/>
            <person name="Wang S."/>
            <person name="Wang H."/>
            <person name="Wang A."/>
            <person name="Jiang F."/>
            <person name="Liu H."/>
            <person name="Zhao H."/>
            <person name="Xu D."/>
            <person name="Zhang Y."/>
        </authorList>
    </citation>
    <scope>NUCLEOTIDE SEQUENCE [LARGE SCALE GENOMIC DNA]</scope>
    <source>
        <strain evidence="2">cv. Yunnan</strain>
        <tissue evidence="1">Leaves</tissue>
    </source>
</reference>
<reference evidence="2" key="1">
    <citation type="journal article" date="2022" name="Mol. Ecol. Resour.">
        <title>The genomes of chicory, endive, great burdock and yacon provide insights into Asteraceae palaeo-polyploidization history and plant inulin production.</title>
        <authorList>
            <person name="Fan W."/>
            <person name="Wang S."/>
            <person name="Wang H."/>
            <person name="Wang A."/>
            <person name="Jiang F."/>
            <person name="Liu H."/>
            <person name="Zhao H."/>
            <person name="Xu D."/>
            <person name="Zhang Y."/>
        </authorList>
    </citation>
    <scope>NUCLEOTIDE SEQUENCE [LARGE SCALE GENOMIC DNA]</scope>
    <source>
        <strain evidence="2">cv. Yunnan</strain>
    </source>
</reference>
<organism evidence="1 2">
    <name type="scientific">Smallanthus sonchifolius</name>
    <dbReference type="NCBI Taxonomy" id="185202"/>
    <lineage>
        <taxon>Eukaryota</taxon>
        <taxon>Viridiplantae</taxon>
        <taxon>Streptophyta</taxon>
        <taxon>Embryophyta</taxon>
        <taxon>Tracheophyta</taxon>
        <taxon>Spermatophyta</taxon>
        <taxon>Magnoliopsida</taxon>
        <taxon>eudicotyledons</taxon>
        <taxon>Gunneridae</taxon>
        <taxon>Pentapetalae</taxon>
        <taxon>asterids</taxon>
        <taxon>campanulids</taxon>
        <taxon>Asterales</taxon>
        <taxon>Asteraceae</taxon>
        <taxon>Asteroideae</taxon>
        <taxon>Heliantheae alliance</taxon>
        <taxon>Millerieae</taxon>
        <taxon>Smallanthus</taxon>
    </lineage>
</organism>
<keyword evidence="2" id="KW-1185">Reference proteome</keyword>
<name>A0ACB9K8L3_9ASTR</name>
<comment type="caution">
    <text evidence="1">The sequence shown here is derived from an EMBL/GenBank/DDBJ whole genome shotgun (WGS) entry which is preliminary data.</text>
</comment>
<gene>
    <name evidence="1" type="ORF">L1987_02712</name>
</gene>
<dbReference type="EMBL" id="CM042018">
    <property type="protein sequence ID" value="KAI3828607.1"/>
    <property type="molecule type" value="Genomic_DNA"/>
</dbReference>